<feature type="domain" description="Trimeric autotransporter adhesin YadA-like stalk" evidence="13">
    <location>
        <begin position="723"/>
        <end position="766"/>
    </location>
</feature>
<dbReference type="InterPro" id="IPR024973">
    <property type="entry name" value="ESPR"/>
</dbReference>
<keyword evidence="10" id="KW-0998">Cell outer membrane</keyword>
<evidence type="ECO:0000313" key="15">
    <source>
        <dbReference type="EMBL" id="OWQ52277.1"/>
    </source>
</evidence>
<evidence type="ECO:0000256" key="8">
    <source>
        <dbReference type="ARBA" id="ARBA00022927"/>
    </source>
</evidence>
<feature type="domain" description="Trimeric autotransporter adhesin YadA-like stalk" evidence="13">
    <location>
        <begin position="992"/>
        <end position="1030"/>
    </location>
</feature>
<dbReference type="Pfam" id="PF13018">
    <property type="entry name" value="ESPR"/>
    <property type="match status" value="1"/>
</dbReference>
<feature type="domain" description="Trimeric autotransporter adhesin YadA-like head" evidence="12">
    <location>
        <begin position="1529"/>
        <end position="1550"/>
    </location>
</feature>
<keyword evidence="6" id="KW-0812">Transmembrane</keyword>
<dbReference type="Gene3D" id="1.20.5.170">
    <property type="match status" value="7"/>
</dbReference>
<feature type="domain" description="Trimeric autotransporter adhesin YadA-like stalk" evidence="13">
    <location>
        <begin position="1722"/>
        <end position="1755"/>
    </location>
</feature>
<proteinExistence type="inferred from homology"/>
<protein>
    <submittedName>
        <fullName evidence="15">Autotransporter</fullName>
    </submittedName>
</protein>
<evidence type="ECO:0000256" key="2">
    <source>
        <dbReference type="ARBA" id="ARBA00004442"/>
    </source>
</evidence>
<evidence type="ECO:0000256" key="7">
    <source>
        <dbReference type="ARBA" id="ARBA00022729"/>
    </source>
</evidence>
<feature type="domain" description="ESPR" evidence="14">
    <location>
        <begin position="13"/>
        <end position="57"/>
    </location>
</feature>
<feature type="domain" description="Trimeric autotransporter adhesin YadA-like stalk" evidence="13">
    <location>
        <begin position="1393"/>
        <end position="1430"/>
    </location>
</feature>
<dbReference type="EMBL" id="NIVS01000032">
    <property type="protein sequence ID" value="OWQ52277.1"/>
    <property type="molecule type" value="Genomic_DNA"/>
</dbReference>
<dbReference type="SUPFAM" id="SSF101967">
    <property type="entry name" value="Adhesin YadA, collagen-binding domain"/>
    <property type="match status" value="7"/>
</dbReference>
<feature type="domain" description="Trimeric autotransporter adhesin YadA-like stalk" evidence="13">
    <location>
        <begin position="320"/>
        <end position="359"/>
    </location>
</feature>
<evidence type="ECO:0000256" key="3">
    <source>
        <dbReference type="ARBA" id="ARBA00005848"/>
    </source>
</evidence>
<feature type="domain" description="Trimeric autotransporter adhesin YadA-like head" evidence="12">
    <location>
        <begin position="217"/>
        <end position="241"/>
    </location>
</feature>
<feature type="domain" description="Trimeric autotransporter adhesin YadA-like head" evidence="12">
    <location>
        <begin position="152"/>
        <end position="173"/>
    </location>
</feature>
<dbReference type="InterPro" id="IPR045584">
    <property type="entry name" value="Pilin-like"/>
</dbReference>
<comment type="subcellular location">
    <subcellularLocation>
        <location evidence="2">Cell outer membrane</location>
    </subcellularLocation>
    <subcellularLocation>
        <location evidence="1">Cell surface</location>
    </subcellularLocation>
</comment>
<dbReference type="InterPro" id="IPR011049">
    <property type="entry name" value="Serralysin-like_metalloprot_C"/>
</dbReference>
<dbReference type="Gene3D" id="2.150.10.10">
    <property type="entry name" value="Serralysin-like metalloprotease, C-terminal"/>
    <property type="match status" value="9"/>
</dbReference>
<evidence type="ECO:0000259" key="14">
    <source>
        <dbReference type="Pfam" id="PF13018"/>
    </source>
</evidence>
<keyword evidence="8" id="KW-0653">Protein transport</keyword>
<evidence type="ECO:0000256" key="6">
    <source>
        <dbReference type="ARBA" id="ARBA00022692"/>
    </source>
</evidence>
<accession>A0A246HKX6</accession>
<evidence type="ECO:0000259" key="13">
    <source>
        <dbReference type="Pfam" id="PF05662"/>
    </source>
</evidence>
<dbReference type="Pfam" id="PF05662">
    <property type="entry name" value="YadA_stalk"/>
    <property type="match status" value="12"/>
</dbReference>
<evidence type="ECO:0000256" key="10">
    <source>
        <dbReference type="ARBA" id="ARBA00023237"/>
    </source>
</evidence>
<feature type="domain" description="Trimeric autotransporter adhesin YadA-like head" evidence="12">
    <location>
        <begin position="120"/>
        <end position="143"/>
    </location>
</feature>
<feature type="domain" description="Trimeric autotransporter adhesin YadA-like head" evidence="12">
    <location>
        <begin position="1194"/>
        <end position="1216"/>
    </location>
</feature>
<feature type="domain" description="Trimeric autotransporter adhesin YadA-like head" evidence="12">
    <location>
        <begin position="244"/>
        <end position="270"/>
    </location>
</feature>
<organism evidence="15 16">
    <name type="scientific">Stenotrophomonas maltophilia</name>
    <name type="common">Pseudomonas maltophilia</name>
    <name type="synonym">Xanthomonas maltophilia</name>
    <dbReference type="NCBI Taxonomy" id="40324"/>
    <lineage>
        <taxon>Bacteria</taxon>
        <taxon>Pseudomonadati</taxon>
        <taxon>Pseudomonadota</taxon>
        <taxon>Gammaproteobacteria</taxon>
        <taxon>Lysobacterales</taxon>
        <taxon>Lysobacteraceae</taxon>
        <taxon>Stenotrophomonas</taxon>
        <taxon>Stenotrophomonas maltophilia group</taxon>
    </lineage>
</organism>
<keyword evidence="7" id="KW-0732">Signal</keyword>
<gene>
    <name evidence="15" type="ORF">CEE60_13230</name>
</gene>
<dbReference type="Pfam" id="PF03895">
    <property type="entry name" value="YadA_anchor"/>
    <property type="match status" value="1"/>
</dbReference>
<keyword evidence="5" id="KW-1134">Transmembrane beta strand</keyword>
<feature type="domain" description="Trimeric autotransporter adhesin YadA-like stalk" evidence="13">
    <location>
        <begin position="534"/>
        <end position="575"/>
    </location>
</feature>
<dbReference type="SUPFAM" id="SSF54523">
    <property type="entry name" value="Pili subunits"/>
    <property type="match status" value="1"/>
</dbReference>
<dbReference type="InterPro" id="IPR005594">
    <property type="entry name" value="YadA_C"/>
</dbReference>
<dbReference type="Gene3D" id="3.30.1300.30">
    <property type="entry name" value="GSPII I/J protein-like"/>
    <property type="match status" value="1"/>
</dbReference>
<feature type="domain" description="Trimeric autotransporter adhesin YadA-like C-terminal membrane anchor" evidence="11">
    <location>
        <begin position="1900"/>
        <end position="1952"/>
    </location>
</feature>
<keyword evidence="4" id="KW-0813">Transport</keyword>
<evidence type="ECO:0000256" key="5">
    <source>
        <dbReference type="ARBA" id="ARBA00022452"/>
    </source>
</evidence>
<sequence length="1952" mass="194017">MFPFPLHGAPAVNRIYRLIWNTALGCWTVASEHTKGRGKRASGAATVAAVAALVLSMPVLATEPSESEEPTVATRLIVVPEPILSPFSAGAIVPRAVGILSVHNQSSITSDSSYRNSTLTGDHSIVLGSRSSVAGGNATAYGNQVVVDGRIASAFGFQSVARGIGATALGAHAIAYSYGLAAGIGSKATGTFATALGNYTTANGDNSLAAGRSSVSSGAQSLALGYLAEATGNYTIAIGNETKAPGYSSIAMGAYATTAASHSIAIGDRASVASAAANGVALGKDATLQAAASNAVALGSGSVAASSNSVSVGNATLKRKIVNVDDGAISANSSEAVTGKQLYATSSKLVSQRTAIGQNAEATGSSDTAIGYGAKATGTYSNAMGYGTTTAGANAVAIGTLAKGAAGGAVSLGNRAEVDVTSTNGTALGSGAKVSGSAAGAVALGNGSIAAAANTVSVGTTTLKRKIVNVGDGLVAAGSTEAVTGNQLHATNESLGKVQGLITEASANGTVRLGIGNTGNRLDVRNQANANRVLTGLADGAVTAGSTEAVTGKQLHATNATLGTTTATANTAKTTAEAARDNAATALDKANLTGGLVGQVSPTGNVRLGAENTGTSIDVRNKSNAARKLSGVADAALSATSTEAVTGKQLHATNATLGTTTTTANTAKATAEAARDNAATALDKANLTGGLVGQVSPTGNVRLGAENTGTSIDVRNKSNAARKLSGVADAALSATSTEAVTGKQLHATNATLGTTTTTANTAKATAEAARDNAAAALDKANLTGGLVGQVSPTGNVRLGAENTGTSIDVRNKSNAARKLSGVADAALSATSTEAVTGKQLFNTDGKVKLADDKAVAAQSTADGAKGDAASALQRIASSKAIIGTSATAAGSNANAMGYEAQAGGSHSNAVGFRAKAAGANAVGLGTMVDAAADDAIAMGNRTVVDAGAKGGIALGAGAKVEAGASNGVALGQGSVAASGNAVSVGNATTKRKIVNVADGLVANNSNEAITGSQLKTTNDLIAAQAAAVSANAEKIDGNRSSIEGNLAGIGTNRTGIETNRTGIDNNRTGIVTNRTSIDTNRANIGVNRDDIAALRSDFEGFVPDLEGAVTFNEDRTIVDLDNARISGLSAGDISHAGSKDAVNGGQLFATNTRVNSLEEQHRFLFVSSDAFSEAATAGRGGVAIGDSAEASIEGEGGTAVGSFSKAQASNSVALGRAAHVQRGADGGFALGTRSLVEVTHGVALGTSSEVKAGATNSIALGYRSIATEADSLSIGNDGATGLKRRIVNVGRGTRGDSATTVAQLQEAVDGLGGGATVDVSGTVTRPEYVLSRGTHDNVGSALLALDSAITTTTSDIDALGNHVNRLFQEEASTRTDGAGRLALGGEHGMVLGNVADGRIGAGSRDAVNGGQLHATNQKVGENRSEIFDLRAALDGMQPRTARSLMLADAPVVDFGGSRLAGVGAGDISSADSKDAVNGGQLFATNERLEKVAEGARYVSVGYDEESVAAQAGFLAIAIGDNAEASLDTEGAVAVGSYAVARGRDSVALGRAAYVHAGARQGFALGPSSHVEAANGMALGASSVVEEGAFAAVAIGYGSIATESNTISVGNSTTQRRIVNVANGTANQDAATVGQLKRIASVFGGSVDANGNPVTPSFNVQGGEHRTVGDALTALDTSVEDNEKSLASLDRNFNRLFQEDPTPRTDGPGRLNLGGAHGMVLGNVANGLIASGSRDAVNGGQLYEVQKNLQGQIDTLEGRGTEPVAMMSRMGAPVAMSADAPVTTSETAPAPSPAPVETPVAKVDTPEPVVKAEGDTAVAVGSEGKERSIRHVAKGTADTDAVNVRQLNEVLDRANEYTDLAVEGLNKRLDGMDKRFNRMAAMSSAQSAMAMNTAGLNTYNRLGAGVGHSDGESALAVGYQRVMNERGSATFSLNGAFTNSGEKTVGVGVGIGW</sequence>
<dbReference type="Gene3D" id="1.20.5.340">
    <property type="match status" value="1"/>
</dbReference>
<reference evidence="15 16" key="1">
    <citation type="submission" date="2017-06" db="EMBL/GenBank/DDBJ databases">
        <authorList>
            <person name="Kim H.J."/>
            <person name="Triplett B.A."/>
        </authorList>
    </citation>
    <scope>NUCLEOTIDE SEQUENCE [LARGE SCALE GENOMIC DNA]</scope>
    <source>
        <strain evidence="15 16">13146</strain>
    </source>
</reference>
<feature type="domain" description="Trimeric autotransporter adhesin YadA-like stalk" evidence="13">
    <location>
        <begin position="1616"/>
        <end position="1651"/>
    </location>
</feature>
<dbReference type="InterPro" id="IPR008640">
    <property type="entry name" value="Adhesin_Head_dom"/>
</dbReference>
<feature type="domain" description="Trimeric autotransporter adhesin YadA-like head" evidence="12">
    <location>
        <begin position="188"/>
        <end position="213"/>
    </location>
</feature>
<dbReference type="InterPro" id="IPR008635">
    <property type="entry name" value="Coiled_stalk_dom"/>
</dbReference>
<evidence type="ECO:0000256" key="9">
    <source>
        <dbReference type="ARBA" id="ARBA00023136"/>
    </source>
</evidence>
<feature type="domain" description="Trimeric autotransporter adhesin YadA-like stalk" evidence="13">
    <location>
        <begin position="1124"/>
        <end position="1156"/>
    </location>
</feature>
<comment type="similarity">
    <text evidence="3">Belongs to the autotransporter-2 (AT-2) (TC 1.B.40) family.</text>
</comment>
<dbReference type="GO" id="GO:0015031">
    <property type="term" value="P:protein transport"/>
    <property type="evidence" value="ECO:0007669"/>
    <property type="project" value="UniProtKB-KW"/>
</dbReference>
<evidence type="ECO:0000259" key="12">
    <source>
        <dbReference type="Pfam" id="PF05658"/>
    </source>
</evidence>
<comment type="caution">
    <text evidence="15">The sequence shown here is derived from an EMBL/GenBank/DDBJ whole genome shotgun (WGS) entry which is preliminary data.</text>
</comment>
<keyword evidence="9" id="KW-0472">Membrane</keyword>
<feature type="domain" description="Trimeric autotransporter adhesin YadA-like stalk" evidence="13">
    <location>
        <begin position="628"/>
        <end position="671"/>
    </location>
</feature>
<evidence type="ECO:0000259" key="11">
    <source>
        <dbReference type="Pfam" id="PF03895"/>
    </source>
</evidence>
<feature type="domain" description="Trimeric autotransporter adhesin YadA-like head" evidence="12">
    <location>
        <begin position="1252"/>
        <end position="1276"/>
    </location>
</feature>
<evidence type="ECO:0000313" key="16">
    <source>
        <dbReference type="Proteomes" id="UP000198157"/>
    </source>
</evidence>
<dbReference type="GO" id="GO:0009986">
    <property type="term" value="C:cell surface"/>
    <property type="evidence" value="ECO:0007669"/>
    <property type="project" value="UniProtKB-SubCell"/>
</dbReference>
<evidence type="ECO:0000256" key="1">
    <source>
        <dbReference type="ARBA" id="ARBA00004241"/>
    </source>
</evidence>
<feature type="domain" description="Trimeric autotransporter adhesin YadA-like stalk" evidence="13">
    <location>
        <begin position="1459"/>
        <end position="1495"/>
    </location>
</feature>
<evidence type="ECO:0000256" key="4">
    <source>
        <dbReference type="ARBA" id="ARBA00022448"/>
    </source>
</evidence>
<dbReference type="Pfam" id="PF05658">
    <property type="entry name" value="YadA_head"/>
    <property type="match status" value="9"/>
</dbReference>
<name>A0A246HKX6_STEMA</name>
<dbReference type="GO" id="GO:0009279">
    <property type="term" value="C:cell outer membrane"/>
    <property type="evidence" value="ECO:0007669"/>
    <property type="project" value="UniProtKB-SubCell"/>
</dbReference>
<feature type="domain" description="Trimeric autotransporter adhesin YadA-like stalk" evidence="13">
    <location>
        <begin position="466"/>
        <end position="508"/>
    </location>
</feature>
<dbReference type="Proteomes" id="UP000198157">
    <property type="component" value="Unassembled WGS sequence"/>
</dbReference>
<dbReference type="CDD" id="cd12820">
    <property type="entry name" value="LbR_YadA-like"/>
    <property type="match status" value="2"/>
</dbReference>
<feature type="domain" description="Trimeric autotransporter adhesin YadA-like head" evidence="12">
    <location>
        <begin position="376"/>
        <end position="401"/>
    </location>
</feature>
<feature type="domain" description="Trimeric autotransporter adhesin YadA-like stalk" evidence="13">
    <location>
        <begin position="1828"/>
        <end position="1861"/>
    </location>
</feature>